<keyword evidence="5 8" id="KW-0812">Transmembrane</keyword>
<comment type="subcellular location">
    <subcellularLocation>
        <location evidence="1">Cell membrane</location>
        <topology evidence="1">Multi-pass membrane protein</topology>
    </subcellularLocation>
</comment>
<keyword evidence="6 8" id="KW-1133">Transmembrane helix</keyword>
<accession>A0A426D5S2</accession>
<dbReference type="PANTHER" id="PTHR16119">
    <property type="entry name" value="TRANSMEMBRANE PROTEIN 144"/>
    <property type="match status" value="1"/>
</dbReference>
<evidence type="ECO:0000256" key="7">
    <source>
        <dbReference type="ARBA" id="ARBA00023136"/>
    </source>
</evidence>
<gene>
    <name evidence="9" type="ORF">D1831_09740</name>
</gene>
<comment type="similarity">
    <text evidence="2">Belongs to the GRP transporter (TC 2.A.7.5) family.</text>
</comment>
<dbReference type="InterPro" id="IPR037185">
    <property type="entry name" value="EmrE-like"/>
</dbReference>
<feature type="transmembrane region" description="Helical" evidence="8">
    <location>
        <begin position="57"/>
        <end position="79"/>
    </location>
</feature>
<feature type="transmembrane region" description="Helical" evidence="8">
    <location>
        <begin position="231"/>
        <end position="253"/>
    </location>
</feature>
<evidence type="ECO:0000256" key="4">
    <source>
        <dbReference type="ARBA" id="ARBA00022597"/>
    </source>
</evidence>
<dbReference type="GO" id="GO:0005886">
    <property type="term" value="C:plasma membrane"/>
    <property type="evidence" value="ECO:0007669"/>
    <property type="project" value="UniProtKB-SubCell"/>
</dbReference>
<feature type="transmembrane region" description="Helical" evidence="8">
    <location>
        <begin position="206"/>
        <end position="225"/>
    </location>
</feature>
<comment type="caution">
    <text evidence="9">The sequence shown here is derived from an EMBL/GenBank/DDBJ whole genome shotgun (WGS) entry which is preliminary data.</text>
</comment>
<keyword evidence="10" id="KW-1185">Reference proteome</keyword>
<keyword evidence="7 8" id="KW-0472">Membrane</keyword>
<reference evidence="9 10" key="1">
    <citation type="submission" date="2018-08" db="EMBL/GenBank/DDBJ databases">
        <title>Genome Lactobacillus garii FI11369.</title>
        <authorList>
            <person name="Diaz M."/>
            <person name="Narbad A."/>
        </authorList>
    </citation>
    <scope>NUCLEOTIDE SEQUENCE [LARGE SCALE GENOMIC DNA]</scope>
    <source>
        <strain evidence="9 10">FI11369</strain>
    </source>
</reference>
<dbReference type="AlphaFoldDB" id="A0A426D5S2"/>
<evidence type="ECO:0000256" key="8">
    <source>
        <dbReference type="SAM" id="Phobius"/>
    </source>
</evidence>
<evidence type="ECO:0000256" key="6">
    <source>
        <dbReference type="ARBA" id="ARBA00022989"/>
    </source>
</evidence>
<dbReference type="InterPro" id="IPR010651">
    <property type="entry name" value="Sugar_transport"/>
</dbReference>
<feature type="transmembrane region" description="Helical" evidence="8">
    <location>
        <begin position="143"/>
        <end position="162"/>
    </location>
</feature>
<evidence type="ECO:0000256" key="2">
    <source>
        <dbReference type="ARBA" id="ARBA00006117"/>
    </source>
</evidence>
<dbReference type="Gene3D" id="1.10.3730.20">
    <property type="match status" value="1"/>
</dbReference>
<feature type="transmembrane region" description="Helical" evidence="8">
    <location>
        <begin position="31"/>
        <end position="50"/>
    </location>
</feature>
<dbReference type="EMBL" id="QWZQ01000033">
    <property type="protein sequence ID" value="RRK09975.1"/>
    <property type="molecule type" value="Genomic_DNA"/>
</dbReference>
<name>A0A426D5S2_9LACO</name>
<dbReference type="SUPFAM" id="SSF103481">
    <property type="entry name" value="Multidrug resistance efflux transporter EmrE"/>
    <property type="match status" value="2"/>
</dbReference>
<organism evidence="9 10">
    <name type="scientific">Lactiplantibacillus garii</name>
    <dbReference type="NCBI Taxonomy" id="2306423"/>
    <lineage>
        <taxon>Bacteria</taxon>
        <taxon>Bacillati</taxon>
        <taxon>Bacillota</taxon>
        <taxon>Bacilli</taxon>
        <taxon>Lactobacillales</taxon>
        <taxon>Lactobacillaceae</taxon>
        <taxon>Lactiplantibacillus</taxon>
    </lineage>
</organism>
<dbReference type="Proteomes" id="UP000283633">
    <property type="component" value="Unassembled WGS sequence"/>
</dbReference>
<evidence type="ECO:0000256" key="1">
    <source>
        <dbReference type="ARBA" id="ARBA00004651"/>
    </source>
</evidence>
<protein>
    <submittedName>
        <fullName evidence="9">Sugar transporter</fullName>
    </submittedName>
</protein>
<feature type="transmembrane region" description="Helical" evidence="8">
    <location>
        <begin position="117"/>
        <end position="136"/>
    </location>
</feature>
<dbReference type="PANTHER" id="PTHR16119:SF17">
    <property type="entry name" value="TRANSMEMBRANE PROTEIN 144"/>
    <property type="match status" value="1"/>
</dbReference>
<evidence type="ECO:0000256" key="5">
    <source>
        <dbReference type="ARBA" id="ARBA00022692"/>
    </source>
</evidence>
<dbReference type="CDD" id="cd23110">
    <property type="entry name" value="GRP"/>
    <property type="match status" value="1"/>
</dbReference>
<dbReference type="OrthoDB" id="1452595at2"/>
<evidence type="ECO:0000256" key="3">
    <source>
        <dbReference type="ARBA" id="ARBA00022448"/>
    </source>
</evidence>
<dbReference type="GO" id="GO:0015144">
    <property type="term" value="F:carbohydrate transmembrane transporter activity"/>
    <property type="evidence" value="ECO:0007669"/>
    <property type="project" value="InterPro"/>
</dbReference>
<evidence type="ECO:0000313" key="9">
    <source>
        <dbReference type="EMBL" id="RRK09975.1"/>
    </source>
</evidence>
<feature type="transmembrane region" description="Helical" evidence="8">
    <location>
        <begin position="174"/>
        <end position="194"/>
    </location>
</feature>
<keyword evidence="4 9" id="KW-0762">Sugar transport</keyword>
<keyword evidence="3" id="KW-0813">Transport</keyword>
<proteinExistence type="inferred from homology"/>
<sequence length="284" mass="29368">MNLVIALLPALGWGLNPLLISKIGGKPVNQTLGTGVGALIVGIIVQLMYTPHVNATTFILSALSGAFWVLGQIGQYTAYGRMGVSSTMPISTGVQLVGTSVIGVLMFGEWGGVTAKLVGFAAIILMIIGVAMTAVTDNSDSRAGLASGLTVLLPTTVGYWIYSALPKAVSASGVAIFFPQMLGMCLAALLYALIAGGPAAFKQRTSWLNAFAGMIFGVSALAYIFSAKDNGVATAYVITQLSVVISTLGGMLVLHEHKTKRELRLTLIGLVLIVAGSVMTAFLG</sequence>
<dbReference type="Pfam" id="PF06800">
    <property type="entry name" value="Sugar_transport"/>
    <property type="match status" value="1"/>
</dbReference>
<evidence type="ECO:0000313" key="10">
    <source>
        <dbReference type="Proteomes" id="UP000283633"/>
    </source>
</evidence>
<feature type="transmembrane region" description="Helical" evidence="8">
    <location>
        <begin position="265"/>
        <end position="283"/>
    </location>
</feature>
<dbReference type="RefSeq" id="WP_125072745.1">
    <property type="nucleotide sequence ID" value="NZ_QWZQ01000033.1"/>
</dbReference>